<evidence type="ECO:0000313" key="1">
    <source>
        <dbReference type="EMBL" id="GAG88565.1"/>
    </source>
</evidence>
<name>X1B0W3_9ZZZZ</name>
<sequence length="86" mass="9468">MAKGKKILSFLKKPMIQGLVKSIPFVGDVADNMLTSTDRTGEGQLDTKQLGFQLVRLAVLAGILYLVFSGKIDMDAAEDYKEFLTQ</sequence>
<accession>X1B0W3</accession>
<reference evidence="1" key="1">
    <citation type="journal article" date="2014" name="Front. Microbiol.">
        <title>High frequency of phylogenetically diverse reductive dehalogenase-homologous genes in deep subseafloor sedimentary metagenomes.</title>
        <authorList>
            <person name="Kawai M."/>
            <person name="Futagami T."/>
            <person name="Toyoda A."/>
            <person name="Takaki Y."/>
            <person name="Nishi S."/>
            <person name="Hori S."/>
            <person name="Arai W."/>
            <person name="Tsubouchi T."/>
            <person name="Morono Y."/>
            <person name="Uchiyama I."/>
            <person name="Ito T."/>
            <person name="Fujiyama A."/>
            <person name="Inagaki F."/>
            <person name="Takami H."/>
        </authorList>
    </citation>
    <scope>NUCLEOTIDE SEQUENCE</scope>
    <source>
        <strain evidence="1">Expedition CK06-06</strain>
    </source>
</reference>
<organism evidence="1">
    <name type="scientific">marine sediment metagenome</name>
    <dbReference type="NCBI Taxonomy" id="412755"/>
    <lineage>
        <taxon>unclassified sequences</taxon>
        <taxon>metagenomes</taxon>
        <taxon>ecological metagenomes</taxon>
    </lineage>
</organism>
<comment type="caution">
    <text evidence="1">The sequence shown here is derived from an EMBL/GenBank/DDBJ whole genome shotgun (WGS) entry which is preliminary data.</text>
</comment>
<dbReference type="AlphaFoldDB" id="X1B0W3"/>
<dbReference type="EMBL" id="BART01010395">
    <property type="protein sequence ID" value="GAG88565.1"/>
    <property type="molecule type" value="Genomic_DNA"/>
</dbReference>
<proteinExistence type="predicted"/>
<gene>
    <name evidence="1" type="ORF">S01H4_22628</name>
</gene>
<protein>
    <submittedName>
        <fullName evidence="1">Uncharacterized protein</fullName>
    </submittedName>
</protein>